<dbReference type="InterPro" id="IPR038454">
    <property type="entry name" value="DnaA_N_sf"/>
</dbReference>
<dbReference type="RefSeq" id="WP_406768469.1">
    <property type="nucleotide sequence ID" value="NZ_JBJHZZ010000001.1"/>
</dbReference>
<evidence type="ECO:0000313" key="2">
    <source>
        <dbReference type="EMBL" id="MFL0246016.1"/>
    </source>
</evidence>
<dbReference type="Proteomes" id="UP001623591">
    <property type="component" value="Unassembled WGS sequence"/>
</dbReference>
<evidence type="ECO:0000259" key="1">
    <source>
        <dbReference type="Pfam" id="PF11638"/>
    </source>
</evidence>
<gene>
    <name evidence="2" type="ORF">ACJDUG_03375</name>
</gene>
<dbReference type="InterPro" id="IPR024633">
    <property type="entry name" value="DnaA_N_dom"/>
</dbReference>
<dbReference type="EMBL" id="JBJHZZ010000001">
    <property type="protein sequence ID" value="MFL0246016.1"/>
    <property type="molecule type" value="Genomic_DNA"/>
</dbReference>
<keyword evidence="3" id="KW-1185">Reference proteome</keyword>
<sequence length="171" mass="20029">MSISKINNQISEVLKQEYNEVIYTAWLSFIETAELENENIVISVPNQYIKETFIERYVDNVEELYRDCFNFNKLIIKTLAEGEFKPSICYPLLLSSSDAEISEIVNSYVRDIYDFIEAASKNGDTKVTMEFLKDSTFIEDLYFRIKEFLLNRGFKAELLTSDNNYILSLSW</sequence>
<dbReference type="Pfam" id="PF11638">
    <property type="entry name" value="DnaA_N"/>
    <property type="match status" value="1"/>
</dbReference>
<comment type="caution">
    <text evidence="2">The sequence shown here is derived from an EMBL/GenBank/DDBJ whole genome shotgun (WGS) entry which is preliminary data.</text>
</comment>
<evidence type="ECO:0000313" key="3">
    <source>
        <dbReference type="Proteomes" id="UP001623591"/>
    </source>
</evidence>
<proteinExistence type="predicted"/>
<dbReference type="Gene3D" id="3.30.300.180">
    <property type="match status" value="1"/>
</dbReference>
<accession>A0ABW8T158</accession>
<name>A0ABW8T158_9CLOT</name>
<feature type="domain" description="DnaA N-terminal" evidence="1">
    <location>
        <begin position="8"/>
        <end position="65"/>
    </location>
</feature>
<organism evidence="2 3">
    <name type="scientific">Candidatus Clostridium stratigraminis</name>
    <dbReference type="NCBI Taxonomy" id="3381661"/>
    <lineage>
        <taxon>Bacteria</taxon>
        <taxon>Bacillati</taxon>
        <taxon>Bacillota</taxon>
        <taxon>Clostridia</taxon>
        <taxon>Eubacteriales</taxon>
        <taxon>Clostridiaceae</taxon>
        <taxon>Clostridium</taxon>
    </lineage>
</organism>
<protein>
    <submittedName>
        <fullName evidence="2">DnaA N-terminal domain-containing protein</fullName>
    </submittedName>
</protein>
<reference evidence="2 3" key="1">
    <citation type="submission" date="2024-11" db="EMBL/GenBank/DDBJ databases">
        <authorList>
            <person name="Heng Y.C."/>
            <person name="Lim A.C.H."/>
            <person name="Lee J.K.Y."/>
            <person name="Kittelmann S."/>
        </authorList>
    </citation>
    <scope>NUCLEOTIDE SEQUENCE [LARGE SCALE GENOMIC DNA]</scope>
    <source>
        <strain evidence="2 3">WILCCON 0185</strain>
    </source>
</reference>